<feature type="domain" description="Protein kinase" evidence="25">
    <location>
        <begin position="750"/>
        <end position="1025"/>
    </location>
</feature>
<dbReference type="SUPFAM" id="SSF52047">
    <property type="entry name" value="RNI-like"/>
    <property type="match status" value="1"/>
</dbReference>
<evidence type="ECO:0000256" key="15">
    <source>
        <dbReference type="ARBA" id="ARBA00022840"/>
    </source>
</evidence>
<dbReference type="SUPFAM" id="SSF56112">
    <property type="entry name" value="Protein kinase-like (PK-like)"/>
    <property type="match status" value="1"/>
</dbReference>
<feature type="binding site" evidence="23">
    <location>
        <position position="779"/>
    </location>
    <ligand>
        <name>ATP</name>
        <dbReference type="ChEBI" id="CHEBI:30616"/>
    </ligand>
</feature>
<evidence type="ECO:0000256" key="6">
    <source>
        <dbReference type="ARBA" id="ARBA00022527"/>
    </source>
</evidence>
<evidence type="ECO:0000256" key="17">
    <source>
        <dbReference type="ARBA" id="ARBA00023136"/>
    </source>
</evidence>
<keyword evidence="13 23" id="KW-0547">Nucleotide-binding</keyword>
<accession>A0AAV8SZ07</accession>
<evidence type="ECO:0000256" key="11">
    <source>
        <dbReference type="ARBA" id="ARBA00022729"/>
    </source>
</evidence>
<dbReference type="FunFam" id="3.80.10.10:FF:000400">
    <property type="entry name" value="Nuclear pore complex protein NUP107"/>
    <property type="match status" value="1"/>
</dbReference>
<evidence type="ECO:0000313" key="26">
    <source>
        <dbReference type="EMBL" id="KAJ8759712.1"/>
    </source>
</evidence>
<keyword evidence="5" id="KW-0134">Cell wall</keyword>
<evidence type="ECO:0000256" key="10">
    <source>
        <dbReference type="ARBA" id="ARBA00022692"/>
    </source>
</evidence>
<evidence type="ECO:0000256" key="21">
    <source>
        <dbReference type="ARBA" id="ARBA00047899"/>
    </source>
</evidence>
<dbReference type="PROSITE" id="PS51450">
    <property type="entry name" value="LRR"/>
    <property type="match status" value="1"/>
</dbReference>
<evidence type="ECO:0000256" key="23">
    <source>
        <dbReference type="PROSITE-ProRule" id="PRU10141"/>
    </source>
</evidence>
<keyword evidence="8" id="KW-0433">Leucine-rich repeat</keyword>
<keyword evidence="16 24" id="KW-1133">Transmembrane helix</keyword>
<keyword evidence="10 24" id="KW-0812">Transmembrane</keyword>
<comment type="subcellular location">
    <subcellularLocation>
        <location evidence="2">Cell membrane</location>
        <topology evidence="2">Single-pass type I membrane protein</topology>
    </subcellularLocation>
    <subcellularLocation>
        <location evidence="1">Secreted</location>
        <location evidence="1">Cell wall</location>
    </subcellularLocation>
</comment>
<dbReference type="Gene3D" id="3.30.200.20">
    <property type="entry name" value="Phosphorylase Kinase, domain 1"/>
    <property type="match status" value="1"/>
</dbReference>
<dbReference type="GO" id="GO:0004674">
    <property type="term" value="F:protein serine/threonine kinase activity"/>
    <property type="evidence" value="ECO:0007669"/>
    <property type="project" value="UniProtKB-KW"/>
</dbReference>
<evidence type="ECO:0000256" key="20">
    <source>
        <dbReference type="ARBA" id="ARBA00038043"/>
    </source>
</evidence>
<dbReference type="InterPro" id="IPR013210">
    <property type="entry name" value="LRR_N_plant-typ"/>
</dbReference>
<keyword evidence="7" id="KW-0597">Phosphoprotein</keyword>
<evidence type="ECO:0000256" key="9">
    <source>
        <dbReference type="ARBA" id="ARBA00022679"/>
    </source>
</evidence>
<keyword evidence="4" id="KW-1003">Cell membrane</keyword>
<evidence type="ECO:0000259" key="25">
    <source>
        <dbReference type="PROSITE" id="PS50011"/>
    </source>
</evidence>
<evidence type="ECO:0000256" key="3">
    <source>
        <dbReference type="ARBA" id="ARBA00012513"/>
    </source>
</evidence>
<keyword evidence="11" id="KW-0732">Signal</keyword>
<evidence type="ECO:0000256" key="18">
    <source>
        <dbReference type="ARBA" id="ARBA00023170"/>
    </source>
</evidence>
<dbReference type="FunFam" id="1.10.510.10:FF:000445">
    <property type="entry name" value="MDIS1-interacting receptor like kinase 2"/>
    <property type="match status" value="1"/>
</dbReference>
<evidence type="ECO:0000256" key="8">
    <source>
        <dbReference type="ARBA" id="ARBA00022614"/>
    </source>
</evidence>
<dbReference type="PRINTS" id="PR00019">
    <property type="entry name" value="LEURICHRPT"/>
</dbReference>
<dbReference type="PROSITE" id="PS00109">
    <property type="entry name" value="PROTEIN_KINASE_TYR"/>
    <property type="match status" value="1"/>
</dbReference>
<evidence type="ECO:0000256" key="13">
    <source>
        <dbReference type="ARBA" id="ARBA00022741"/>
    </source>
</evidence>
<dbReference type="InterPro" id="IPR017441">
    <property type="entry name" value="Protein_kinase_ATP_BS"/>
</dbReference>
<comment type="catalytic activity">
    <reaction evidence="22">
        <text>L-seryl-[protein] + ATP = O-phospho-L-seryl-[protein] + ADP + H(+)</text>
        <dbReference type="Rhea" id="RHEA:17989"/>
        <dbReference type="Rhea" id="RHEA-COMP:9863"/>
        <dbReference type="Rhea" id="RHEA-COMP:11604"/>
        <dbReference type="ChEBI" id="CHEBI:15378"/>
        <dbReference type="ChEBI" id="CHEBI:29999"/>
        <dbReference type="ChEBI" id="CHEBI:30616"/>
        <dbReference type="ChEBI" id="CHEBI:83421"/>
        <dbReference type="ChEBI" id="CHEBI:456216"/>
        <dbReference type="EC" id="2.7.11.1"/>
    </reaction>
</comment>
<evidence type="ECO:0000313" key="27">
    <source>
        <dbReference type="Proteomes" id="UP001159364"/>
    </source>
</evidence>
<keyword evidence="9" id="KW-0808">Transferase</keyword>
<dbReference type="Pfam" id="PF00069">
    <property type="entry name" value="Pkinase"/>
    <property type="match status" value="1"/>
</dbReference>
<evidence type="ECO:0000256" key="19">
    <source>
        <dbReference type="ARBA" id="ARBA00023180"/>
    </source>
</evidence>
<name>A0AAV8SZ07_9ROSI</name>
<dbReference type="InterPro" id="IPR000719">
    <property type="entry name" value="Prot_kinase_dom"/>
</dbReference>
<evidence type="ECO:0000256" key="14">
    <source>
        <dbReference type="ARBA" id="ARBA00022777"/>
    </source>
</evidence>
<keyword evidence="14" id="KW-0418">Kinase</keyword>
<evidence type="ECO:0000256" key="2">
    <source>
        <dbReference type="ARBA" id="ARBA00004251"/>
    </source>
</evidence>
<gene>
    <name evidence="26" type="ORF">K2173_009813</name>
</gene>
<dbReference type="Gene3D" id="3.80.10.10">
    <property type="entry name" value="Ribonuclease Inhibitor"/>
    <property type="match status" value="4"/>
</dbReference>
<dbReference type="Proteomes" id="UP001159364">
    <property type="component" value="Linkage Group LG07"/>
</dbReference>
<sequence length="1039" mass="113915">MNLPRKKLPGNLVSPQTLLCPIIYNFLLLVMLSAMNFPATSVLALTNGHTNISMSGVEAQALLSWKTTLDNKSQFLLSSWTGSSSHCNWTGIACDGTGSLQYFNLSRLGLTGTLQDLSFSSFPNLLKMDLSNNSLHGSIPPSIGNLSKLTFVDLSYNQLSGNLPSEIRNLVKVEDLWINFNQLSGSIPEELGMLISLRTLDFSSNNFTGSIPSMANLSSLSYINLGDNRISGSIPEDIGFLKAMDHLDLHLNNLAGEIPASIGNLSRITNLYLFQNNLSGSIPEEVGLLRSLQVLDLSENNLTGAIPTSVGNMTNLTGLSLFQNRLSGSIPSGLGELKSLVDIRLFMNELSGSLPKNMNNFTQLTTFLLSDNRLSGNLPDDICVGGLLDYFTINVNQFTGPLPKSLKNCSRLFRVRLEGNQLTGNISEALGIYPLLNYIDMSNNRLYGEVSSNWGQCFNLTTLKMANNNITGEIPGALGMASNIQYLDLSSNHLVGEIPKELLSLKLLLNLLLNDNNLSGSIPPEIGMLSVLANLNLAANNLSGPIPGQLGQCTNLLNLTLNMNGFREGIPLEVGNLRSLQYLDLSQNRLVGEIPEQLGGLKSLETLNFSHNKLNGSIPSAFDSLQSLTAVDLSYNELEGAIPETKPFQDAPFEALSNNKGLCGNATGLADCPGPKLNRKKNRKLIIYIAVPIFCSLFLASVIIAIIFAYFRRLEKRAGDSEAKKENLFTIWSYDGKMVYGSIVDATERFDSKFCIGEGGYGSVYRAELPTGQVVAVKKLHSQLDEDIANSKAFTSEILALTEIRHRNIVKLYGFCVHDLHSFLVYEFLEGGSLDYMLRNDELASAFNWEKRINVIYDLTNALSYMHHDCSPPIIHRDISSKNVLFDRQLVAHISDFGTARILRPDSSNWTSFAGTFGYAAPEFAYTLEVNEKCDVYSFGVLMLEIIMGKHPSDLLTSFSSSRTSFPPSVGDKLVKELLDDRPSNPVDEVALIIVSIAKLAISCLHPSSNSRPTMRHVSMELSMLISPRNLDGLHKQLP</sequence>
<dbReference type="EC" id="2.7.11.1" evidence="3"/>
<keyword evidence="12" id="KW-0677">Repeat</keyword>
<keyword evidence="5" id="KW-0964">Secreted</keyword>
<comment type="similarity">
    <text evidence="20">Belongs to the polygalacturonase-inhibiting protein family.</text>
</comment>
<dbReference type="InterPro" id="IPR011009">
    <property type="entry name" value="Kinase-like_dom_sf"/>
</dbReference>
<evidence type="ECO:0000256" key="5">
    <source>
        <dbReference type="ARBA" id="ARBA00022512"/>
    </source>
</evidence>
<evidence type="ECO:0000256" key="16">
    <source>
        <dbReference type="ARBA" id="ARBA00022989"/>
    </source>
</evidence>
<dbReference type="InterPro" id="IPR032675">
    <property type="entry name" value="LRR_dom_sf"/>
</dbReference>
<proteinExistence type="inferred from homology"/>
<dbReference type="InterPro" id="IPR001611">
    <property type="entry name" value="Leu-rich_rpt"/>
</dbReference>
<evidence type="ECO:0000256" key="4">
    <source>
        <dbReference type="ARBA" id="ARBA00022475"/>
    </source>
</evidence>
<dbReference type="Pfam" id="PF00560">
    <property type="entry name" value="LRR_1"/>
    <property type="match status" value="8"/>
</dbReference>
<keyword evidence="6" id="KW-0723">Serine/threonine-protein kinase</keyword>
<keyword evidence="18" id="KW-0675">Receptor</keyword>
<keyword evidence="19" id="KW-0325">Glycoprotein</keyword>
<dbReference type="InterPro" id="IPR051716">
    <property type="entry name" value="Plant_RL_S/T_kinase"/>
</dbReference>
<dbReference type="Pfam" id="PF08263">
    <property type="entry name" value="LRRNT_2"/>
    <property type="match status" value="1"/>
</dbReference>
<keyword evidence="17 24" id="KW-0472">Membrane</keyword>
<dbReference type="InterPro" id="IPR003591">
    <property type="entry name" value="Leu-rich_rpt_typical-subtyp"/>
</dbReference>
<dbReference type="SMART" id="SM00369">
    <property type="entry name" value="LRR_TYP"/>
    <property type="match status" value="9"/>
</dbReference>
<comment type="catalytic activity">
    <reaction evidence="21">
        <text>L-threonyl-[protein] + ATP = O-phospho-L-threonyl-[protein] + ADP + H(+)</text>
        <dbReference type="Rhea" id="RHEA:46608"/>
        <dbReference type="Rhea" id="RHEA-COMP:11060"/>
        <dbReference type="Rhea" id="RHEA-COMP:11605"/>
        <dbReference type="ChEBI" id="CHEBI:15378"/>
        <dbReference type="ChEBI" id="CHEBI:30013"/>
        <dbReference type="ChEBI" id="CHEBI:30616"/>
        <dbReference type="ChEBI" id="CHEBI:61977"/>
        <dbReference type="ChEBI" id="CHEBI:456216"/>
        <dbReference type="EC" id="2.7.11.1"/>
    </reaction>
</comment>
<dbReference type="AlphaFoldDB" id="A0AAV8SZ07"/>
<dbReference type="PROSITE" id="PS00107">
    <property type="entry name" value="PROTEIN_KINASE_ATP"/>
    <property type="match status" value="1"/>
</dbReference>
<evidence type="ECO:0000256" key="24">
    <source>
        <dbReference type="SAM" id="Phobius"/>
    </source>
</evidence>
<dbReference type="FunFam" id="3.80.10.10:FF:000416">
    <property type="entry name" value="Probable leucine-rich repeat receptor-like protein kinase At5g63930"/>
    <property type="match status" value="1"/>
</dbReference>
<keyword evidence="15 23" id="KW-0067">ATP-binding</keyword>
<dbReference type="FunFam" id="3.30.200.20:FF:000309">
    <property type="entry name" value="Leucine-rich repeat receptor protein kinase MSP1"/>
    <property type="match status" value="1"/>
</dbReference>
<dbReference type="GO" id="GO:0005524">
    <property type="term" value="F:ATP binding"/>
    <property type="evidence" value="ECO:0007669"/>
    <property type="project" value="UniProtKB-UniRule"/>
</dbReference>
<evidence type="ECO:0000256" key="12">
    <source>
        <dbReference type="ARBA" id="ARBA00022737"/>
    </source>
</evidence>
<dbReference type="PROSITE" id="PS50011">
    <property type="entry name" value="PROTEIN_KINASE_DOM"/>
    <property type="match status" value="1"/>
</dbReference>
<dbReference type="FunFam" id="3.80.10.10:FF:000177">
    <property type="entry name" value="Leucine-rich repeat receptor-like serine/threonine-protein kinase At1g17230"/>
    <property type="match status" value="1"/>
</dbReference>
<dbReference type="InterPro" id="IPR008266">
    <property type="entry name" value="Tyr_kinase_AS"/>
</dbReference>
<reference evidence="26 27" key="1">
    <citation type="submission" date="2021-09" db="EMBL/GenBank/DDBJ databases">
        <title>Genomic insights and catalytic innovation underlie evolution of tropane alkaloids biosynthesis.</title>
        <authorList>
            <person name="Wang Y.-J."/>
            <person name="Tian T."/>
            <person name="Huang J.-P."/>
            <person name="Huang S.-X."/>
        </authorList>
    </citation>
    <scope>NUCLEOTIDE SEQUENCE [LARGE SCALE GENOMIC DNA]</scope>
    <source>
        <strain evidence="26">KIB-2018</strain>
        <tissue evidence="26">Leaf</tissue>
    </source>
</reference>
<dbReference type="PANTHER" id="PTHR48053">
    <property type="entry name" value="LEUCINE RICH REPEAT FAMILY PROTEIN, EXPRESSED"/>
    <property type="match status" value="1"/>
</dbReference>
<feature type="transmembrane region" description="Helical" evidence="24">
    <location>
        <begin position="685"/>
        <end position="711"/>
    </location>
</feature>
<organism evidence="26 27">
    <name type="scientific">Erythroxylum novogranatense</name>
    <dbReference type="NCBI Taxonomy" id="1862640"/>
    <lineage>
        <taxon>Eukaryota</taxon>
        <taxon>Viridiplantae</taxon>
        <taxon>Streptophyta</taxon>
        <taxon>Embryophyta</taxon>
        <taxon>Tracheophyta</taxon>
        <taxon>Spermatophyta</taxon>
        <taxon>Magnoliopsida</taxon>
        <taxon>eudicotyledons</taxon>
        <taxon>Gunneridae</taxon>
        <taxon>Pentapetalae</taxon>
        <taxon>rosids</taxon>
        <taxon>fabids</taxon>
        <taxon>Malpighiales</taxon>
        <taxon>Erythroxylaceae</taxon>
        <taxon>Erythroxylum</taxon>
    </lineage>
</organism>
<comment type="caution">
    <text evidence="26">The sequence shown here is derived from an EMBL/GenBank/DDBJ whole genome shotgun (WGS) entry which is preliminary data.</text>
</comment>
<evidence type="ECO:0000256" key="7">
    <source>
        <dbReference type="ARBA" id="ARBA00022553"/>
    </source>
</evidence>
<dbReference type="Pfam" id="PF13855">
    <property type="entry name" value="LRR_8"/>
    <property type="match status" value="1"/>
</dbReference>
<feature type="transmembrane region" description="Helical" evidence="24">
    <location>
        <begin position="22"/>
        <end position="45"/>
    </location>
</feature>
<evidence type="ECO:0000256" key="22">
    <source>
        <dbReference type="ARBA" id="ARBA00048679"/>
    </source>
</evidence>
<dbReference type="PANTHER" id="PTHR48053:SF168">
    <property type="entry name" value="LRR RECEPTOR-LIKE KINASE FAMILY PROTEIN"/>
    <property type="match status" value="1"/>
</dbReference>
<dbReference type="SUPFAM" id="SSF52058">
    <property type="entry name" value="L domain-like"/>
    <property type="match status" value="1"/>
</dbReference>
<evidence type="ECO:0000256" key="1">
    <source>
        <dbReference type="ARBA" id="ARBA00004191"/>
    </source>
</evidence>
<dbReference type="Gene3D" id="1.10.510.10">
    <property type="entry name" value="Transferase(Phosphotransferase) domain 1"/>
    <property type="match status" value="1"/>
</dbReference>
<keyword evidence="27" id="KW-1185">Reference proteome</keyword>
<protein>
    <recommendedName>
        <fullName evidence="3">non-specific serine/threonine protein kinase</fullName>
        <ecNumber evidence="3">2.7.11.1</ecNumber>
    </recommendedName>
</protein>
<dbReference type="EMBL" id="JAIWQS010000007">
    <property type="protein sequence ID" value="KAJ8759712.1"/>
    <property type="molecule type" value="Genomic_DNA"/>
</dbReference>
<dbReference type="GO" id="GO:0005886">
    <property type="term" value="C:plasma membrane"/>
    <property type="evidence" value="ECO:0007669"/>
    <property type="project" value="UniProtKB-SubCell"/>
</dbReference>